<dbReference type="PANTHER" id="PTHR37984:SF5">
    <property type="entry name" value="PROTEIN NYNRIN-LIKE"/>
    <property type="match status" value="1"/>
</dbReference>
<dbReference type="Gene3D" id="2.40.50.40">
    <property type="match status" value="1"/>
</dbReference>
<dbReference type="EMBL" id="CP144753">
    <property type="protein sequence ID" value="WVZ91797.1"/>
    <property type="molecule type" value="Genomic_DNA"/>
</dbReference>
<dbReference type="GO" id="GO:0003677">
    <property type="term" value="F:DNA binding"/>
    <property type="evidence" value="ECO:0007669"/>
    <property type="project" value="UniProtKB-KW"/>
</dbReference>
<evidence type="ECO:0000256" key="10">
    <source>
        <dbReference type="ARBA" id="ARBA00022908"/>
    </source>
</evidence>
<feature type="compositionally biased region" description="Low complexity" evidence="15">
    <location>
        <begin position="742"/>
        <end position="759"/>
    </location>
</feature>
<dbReference type="InterPro" id="IPR050951">
    <property type="entry name" value="Retrovirus_Pol_polyprotein"/>
</dbReference>
<dbReference type="GO" id="GO:0015074">
    <property type="term" value="P:DNA integration"/>
    <property type="evidence" value="ECO:0007669"/>
    <property type="project" value="UniProtKB-KW"/>
</dbReference>
<evidence type="ECO:0000256" key="13">
    <source>
        <dbReference type="ARBA" id="ARBA00023125"/>
    </source>
</evidence>
<name>A0AAQ3XCX5_PASNO</name>
<dbReference type="Pfam" id="PF17917">
    <property type="entry name" value="RT_RNaseH"/>
    <property type="match status" value="1"/>
</dbReference>
<keyword evidence="9" id="KW-0460">Magnesium</keyword>
<organism evidence="17 18">
    <name type="scientific">Paspalum notatum var. saurae</name>
    <dbReference type="NCBI Taxonomy" id="547442"/>
    <lineage>
        <taxon>Eukaryota</taxon>
        <taxon>Viridiplantae</taxon>
        <taxon>Streptophyta</taxon>
        <taxon>Embryophyta</taxon>
        <taxon>Tracheophyta</taxon>
        <taxon>Spermatophyta</taxon>
        <taxon>Magnoliopsida</taxon>
        <taxon>Liliopsida</taxon>
        <taxon>Poales</taxon>
        <taxon>Poaceae</taxon>
        <taxon>PACMAD clade</taxon>
        <taxon>Panicoideae</taxon>
        <taxon>Andropogonodae</taxon>
        <taxon>Paspaleae</taxon>
        <taxon>Paspalinae</taxon>
        <taxon>Paspalum</taxon>
    </lineage>
</organism>
<keyword evidence="7" id="KW-0255">Endonuclease</keyword>
<evidence type="ECO:0000256" key="1">
    <source>
        <dbReference type="ARBA" id="ARBA00022670"/>
    </source>
</evidence>
<dbReference type="Pfam" id="PF24626">
    <property type="entry name" value="SH3_Tf2-1"/>
    <property type="match status" value="1"/>
</dbReference>
<evidence type="ECO:0000256" key="14">
    <source>
        <dbReference type="ARBA" id="ARBA00023172"/>
    </source>
</evidence>
<dbReference type="Pfam" id="PF00385">
    <property type="entry name" value="Chromo"/>
    <property type="match status" value="1"/>
</dbReference>
<dbReference type="AlphaFoldDB" id="A0AAQ3XCX5"/>
<proteinExistence type="predicted"/>
<keyword evidence="11" id="KW-0695">RNA-directed DNA polymerase</keyword>
<dbReference type="Gene3D" id="3.30.420.10">
    <property type="entry name" value="Ribonuclease H-like superfamily/Ribonuclease H"/>
    <property type="match status" value="1"/>
</dbReference>
<dbReference type="GO" id="GO:0006310">
    <property type="term" value="P:DNA recombination"/>
    <property type="evidence" value="ECO:0007669"/>
    <property type="project" value="UniProtKB-KW"/>
</dbReference>
<dbReference type="SUPFAM" id="SSF54160">
    <property type="entry name" value="Chromo domain-like"/>
    <property type="match status" value="1"/>
</dbReference>
<evidence type="ECO:0000313" key="17">
    <source>
        <dbReference type="EMBL" id="WVZ91797.1"/>
    </source>
</evidence>
<dbReference type="CDD" id="cd09274">
    <property type="entry name" value="RNase_HI_RT_Ty3"/>
    <property type="match status" value="1"/>
</dbReference>
<dbReference type="GO" id="GO:0003887">
    <property type="term" value="F:DNA-directed DNA polymerase activity"/>
    <property type="evidence" value="ECO:0007669"/>
    <property type="project" value="UniProtKB-KW"/>
</dbReference>
<dbReference type="CDD" id="cd00024">
    <property type="entry name" value="CD_CSD"/>
    <property type="match status" value="1"/>
</dbReference>
<dbReference type="GO" id="GO:0006508">
    <property type="term" value="P:proteolysis"/>
    <property type="evidence" value="ECO:0007669"/>
    <property type="project" value="UniProtKB-KW"/>
</dbReference>
<dbReference type="SUPFAM" id="SSF53098">
    <property type="entry name" value="Ribonuclease H-like"/>
    <property type="match status" value="1"/>
</dbReference>
<evidence type="ECO:0000256" key="11">
    <source>
        <dbReference type="ARBA" id="ARBA00022918"/>
    </source>
</evidence>
<dbReference type="InterPro" id="IPR056924">
    <property type="entry name" value="SH3_Tf2-1"/>
</dbReference>
<keyword evidence="13" id="KW-0238">DNA-binding</keyword>
<dbReference type="InterPro" id="IPR043502">
    <property type="entry name" value="DNA/RNA_pol_sf"/>
</dbReference>
<dbReference type="PANTHER" id="PTHR37984">
    <property type="entry name" value="PROTEIN CBG26694"/>
    <property type="match status" value="1"/>
</dbReference>
<dbReference type="GO" id="GO:0004519">
    <property type="term" value="F:endonuclease activity"/>
    <property type="evidence" value="ECO:0007669"/>
    <property type="project" value="UniProtKB-KW"/>
</dbReference>
<keyword evidence="10" id="KW-0229">DNA integration</keyword>
<feature type="compositionally biased region" description="Pro residues" evidence="15">
    <location>
        <begin position="724"/>
        <end position="737"/>
    </location>
</feature>
<dbReference type="FunFam" id="3.10.20.370:FF:000001">
    <property type="entry name" value="Retrovirus-related Pol polyprotein from transposon 17.6-like protein"/>
    <property type="match status" value="1"/>
</dbReference>
<feature type="region of interest" description="Disordered" evidence="15">
    <location>
        <begin position="704"/>
        <end position="782"/>
    </location>
</feature>
<evidence type="ECO:0000259" key="16">
    <source>
        <dbReference type="PROSITE" id="PS50994"/>
    </source>
</evidence>
<evidence type="ECO:0000256" key="4">
    <source>
        <dbReference type="ARBA" id="ARBA00022722"/>
    </source>
</evidence>
<dbReference type="InterPro" id="IPR041373">
    <property type="entry name" value="RT_RNaseH"/>
</dbReference>
<dbReference type="GO" id="GO:0046872">
    <property type="term" value="F:metal ion binding"/>
    <property type="evidence" value="ECO:0007669"/>
    <property type="project" value="UniProtKB-KW"/>
</dbReference>
<dbReference type="Gene3D" id="3.10.20.370">
    <property type="match status" value="1"/>
</dbReference>
<keyword evidence="4" id="KW-0540">Nuclease</keyword>
<dbReference type="SUPFAM" id="SSF56672">
    <property type="entry name" value="DNA/RNA polymerases"/>
    <property type="match status" value="1"/>
</dbReference>
<dbReference type="Pfam" id="PF17921">
    <property type="entry name" value="Integrase_H2C2"/>
    <property type="match status" value="1"/>
</dbReference>
<keyword evidence="3" id="KW-0548">Nucleotidyltransferase</keyword>
<sequence length="782" mass="90064">MTSLTKKNVKFIWSPKCEEGFQELKKLLTTAPVLAQPDVTKPFDVYCDASGQGLGCVLMQEGRVIAYASRQLRKHEVNYPTHDLELAAVVHALKIWRHYLLGNTCHIYTDHKSLKYIFTQPELNMRQRRWLELIKDYDLEIHYHPGKANVVADALSRRAHCNVIEARPTARVICWEMDEIEMPTEQLVELYSLIIEPTIKDLVIAAQKQDPRMAHIHEGIGEEKKACFTLDDQGVQWFKNRLVVSKDMELRKKILDEAHTSVFTIHPGSNKMYQDLKQKFWWTRMKREIAKYVSECDVCKRVKADHLKPGGMLQPLNIPAWKWEDIYMDFVVGLPRTQKGYDSIWVIIDRFTKSAHFLPVKTVYRANTYAELYIAKIVSLHGVPRTITSDQGSIFVSRFWEQLQNALGTKLIHSSAYHPQTSGQVERVNQVVEDMLRACALTYSTKWDECLPLAEFAYNNSYQKSLNMAPFEALYGRRCRTPLNWSEPGERVTFGPDLVTQAEEQVKFIQSNLKSAQSRQKSYSDRRRRPLVFEKGDHVYLRVSPMKGVHRFGVKGKLAPRYVGPFKITEQCGPVAYRLELPPHLAAVHDVFHVSQLKKCLRVPEEEVDTSQVQIEPDLTYEARPIKILDQKQRSTRRNTVNFYKVQWSDHSKEEATWETEEYLQTKHPGFLPSTLNQWGPRSASRPRREPARAAWLAGVQEVRRATGDAPGRVKRRGGSRAPNPSPFPLSPVPFPPRPRRSLAAPPLPAELGFELAPPWSGLPEPNRPHHRNRRSTPPLPR</sequence>
<dbReference type="GO" id="GO:0003964">
    <property type="term" value="F:RNA-directed DNA polymerase activity"/>
    <property type="evidence" value="ECO:0007669"/>
    <property type="project" value="UniProtKB-KW"/>
</dbReference>
<dbReference type="PROSITE" id="PS50994">
    <property type="entry name" value="INTEGRASE"/>
    <property type="match status" value="1"/>
</dbReference>
<keyword evidence="8" id="KW-0378">Hydrolase</keyword>
<evidence type="ECO:0000256" key="6">
    <source>
        <dbReference type="ARBA" id="ARBA00022750"/>
    </source>
</evidence>
<accession>A0AAQ3XCX5</accession>
<keyword evidence="2" id="KW-0808">Transferase</keyword>
<evidence type="ECO:0000313" key="18">
    <source>
        <dbReference type="Proteomes" id="UP001341281"/>
    </source>
</evidence>
<keyword evidence="12" id="KW-0239">DNA-directed DNA polymerase</keyword>
<keyword evidence="18" id="KW-1185">Reference proteome</keyword>
<dbReference type="GO" id="GO:0004190">
    <property type="term" value="F:aspartic-type endopeptidase activity"/>
    <property type="evidence" value="ECO:0007669"/>
    <property type="project" value="UniProtKB-KW"/>
</dbReference>
<dbReference type="InterPro" id="IPR023780">
    <property type="entry name" value="Chromo_domain"/>
</dbReference>
<evidence type="ECO:0000256" key="9">
    <source>
        <dbReference type="ARBA" id="ARBA00022842"/>
    </source>
</evidence>
<dbReference type="Proteomes" id="UP001341281">
    <property type="component" value="Chromosome 09"/>
</dbReference>
<keyword evidence="1" id="KW-0645">Protease</keyword>
<protein>
    <recommendedName>
        <fullName evidence="16">Integrase catalytic domain-containing protein</fullName>
    </recommendedName>
</protein>
<keyword evidence="14" id="KW-0233">DNA recombination</keyword>
<keyword evidence="6" id="KW-0064">Aspartyl protease</keyword>
<reference evidence="17 18" key="1">
    <citation type="submission" date="2024-02" db="EMBL/GenBank/DDBJ databases">
        <title>High-quality chromosome-scale genome assembly of Pensacola bahiagrass (Paspalum notatum Flugge var. saurae).</title>
        <authorList>
            <person name="Vega J.M."/>
            <person name="Podio M."/>
            <person name="Orjuela J."/>
            <person name="Siena L.A."/>
            <person name="Pessino S.C."/>
            <person name="Combes M.C."/>
            <person name="Mariac C."/>
            <person name="Albertini E."/>
            <person name="Pupilli F."/>
            <person name="Ortiz J.P.A."/>
            <person name="Leblanc O."/>
        </authorList>
    </citation>
    <scope>NUCLEOTIDE SEQUENCE [LARGE SCALE GENOMIC DNA]</scope>
    <source>
        <strain evidence="17">R1</strain>
        <tissue evidence="17">Leaf</tissue>
    </source>
</reference>
<dbReference type="Gene3D" id="1.10.340.70">
    <property type="match status" value="1"/>
</dbReference>
<evidence type="ECO:0000256" key="12">
    <source>
        <dbReference type="ARBA" id="ARBA00022932"/>
    </source>
</evidence>
<evidence type="ECO:0000256" key="8">
    <source>
        <dbReference type="ARBA" id="ARBA00022801"/>
    </source>
</evidence>
<evidence type="ECO:0000256" key="2">
    <source>
        <dbReference type="ARBA" id="ARBA00022679"/>
    </source>
</evidence>
<evidence type="ECO:0000256" key="3">
    <source>
        <dbReference type="ARBA" id="ARBA00022695"/>
    </source>
</evidence>
<feature type="region of interest" description="Disordered" evidence="15">
    <location>
        <begin position="669"/>
        <end position="692"/>
    </location>
</feature>
<evidence type="ECO:0000256" key="15">
    <source>
        <dbReference type="SAM" id="MobiDB-lite"/>
    </source>
</evidence>
<dbReference type="InterPro" id="IPR001584">
    <property type="entry name" value="Integrase_cat-core"/>
</dbReference>
<dbReference type="InterPro" id="IPR012337">
    <property type="entry name" value="RNaseH-like_sf"/>
</dbReference>
<evidence type="ECO:0000256" key="7">
    <source>
        <dbReference type="ARBA" id="ARBA00022759"/>
    </source>
</evidence>
<dbReference type="FunFam" id="3.30.420.10:FF:000032">
    <property type="entry name" value="Retrovirus-related Pol polyprotein from transposon 297-like Protein"/>
    <property type="match status" value="1"/>
</dbReference>
<dbReference type="Pfam" id="PF00665">
    <property type="entry name" value="rve"/>
    <property type="match status" value="1"/>
</dbReference>
<dbReference type="InterPro" id="IPR016197">
    <property type="entry name" value="Chromo-like_dom_sf"/>
</dbReference>
<dbReference type="InterPro" id="IPR041588">
    <property type="entry name" value="Integrase_H2C2"/>
</dbReference>
<dbReference type="InterPro" id="IPR036397">
    <property type="entry name" value="RNaseH_sf"/>
</dbReference>
<evidence type="ECO:0000256" key="5">
    <source>
        <dbReference type="ARBA" id="ARBA00022723"/>
    </source>
</evidence>
<gene>
    <name evidence="17" type="ORF">U9M48_037923</name>
</gene>
<keyword evidence="5" id="KW-0479">Metal-binding</keyword>
<feature type="domain" description="Integrase catalytic" evidence="16">
    <location>
        <begin position="315"/>
        <end position="478"/>
    </location>
</feature>